<dbReference type="Pfam" id="PF08148">
    <property type="entry name" value="DSHCT"/>
    <property type="match status" value="1"/>
</dbReference>
<dbReference type="GO" id="GO:0055087">
    <property type="term" value="C:Ski complex"/>
    <property type="evidence" value="ECO:0007669"/>
    <property type="project" value="TreeGrafter"/>
</dbReference>
<dbReference type="GO" id="GO:0004386">
    <property type="term" value="F:helicase activity"/>
    <property type="evidence" value="ECO:0007669"/>
    <property type="project" value="UniProtKB-KW"/>
</dbReference>
<dbReference type="Proteomes" id="UP000030145">
    <property type="component" value="Unassembled WGS sequence"/>
</dbReference>
<dbReference type="SMART" id="SM00487">
    <property type="entry name" value="DEXDc"/>
    <property type="match status" value="1"/>
</dbReference>
<keyword evidence="2" id="KW-0378">Hydrolase</keyword>
<dbReference type="PROSITE" id="PS51194">
    <property type="entry name" value="HELICASE_CTER"/>
    <property type="match status" value="1"/>
</dbReference>
<dbReference type="InterPro" id="IPR050699">
    <property type="entry name" value="RNA-DNA_Helicase"/>
</dbReference>
<keyword evidence="8" id="KW-1185">Reference proteome</keyword>
<accession>A0A0A2DNH4</accession>
<dbReference type="GO" id="GO:0070478">
    <property type="term" value="P:nuclear-transcribed mRNA catabolic process, 3'-5' exonucleolytic nonsense-mediated decay"/>
    <property type="evidence" value="ECO:0007669"/>
    <property type="project" value="TreeGrafter"/>
</dbReference>
<evidence type="ECO:0000256" key="1">
    <source>
        <dbReference type="ARBA" id="ARBA00022741"/>
    </source>
</evidence>
<evidence type="ECO:0000256" key="4">
    <source>
        <dbReference type="ARBA" id="ARBA00022840"/>
    </source>
</evidence>
<dbReference type="InterPro" id="IPR014001">
    <property type="entry name" value="Helicase_ATP-bd"/>
</dbReference>
<dbReference type="GO" id="GO:0005524">
    <property type="term" value="F:ATP binding"/>
    <property type="evidence" value="ECO:0007669"/>
    <property type="project" value="UniProtKB-KW"/>
</dbReference>
<evidence type="ECO:0000313" key="8">
    <source>
        <dbReference type="Proteomes" id="UP000030145"/>
    </source>
</evidence>
<dbReference type="Gene3D" id="3.40.50.300">
    <property type="entry name" value="P-loop containing nucleotide triphosphate hydrolases"/>
    <property type="match status" value="2"/>
</dbReference>
<organism evidence="7 8">
    <name type="scientific">Corynebacterium auriscanis</name>
    <dbReference type="NCBI Taxonomy" id="99807"/>
    <lineage>
        <taxon>Bacteria</taxon>
        <taxon>Bacillati</taxon>
        <taxon>Actinomycetota</taxon>
        <taxon>Actinomycetes</taxon>
        <taxon>Mycobacteriales</taxon>
        <taxon>Corynebacteriaceae</taxon>
        <taxon>Corynebacterium</taxon>
    </lineage>
</organism>
<dbReference type="Pfam" id="PF00271">
    <property type="entry name" value="Helicase_C"/>
    <property type="match status" value="1"/>
</dbReference>
<keyword evidence="3 7" id="KW-0347">Helicase</keyword>
<evidence type="ECO:0000259" key="6">
    <source>
        <dbReference type="PROSITE" id="PS51194"/>
    </source>
</evidence>
<dbReference type="InterPro" id="IPR058621">
    <property type="entry name" value="SH3_HelY"/>
</dbReference>
<dbReference type="InterPro" id="IPR011545">
    <property type="entry name" value="DEAD/DEAH_box_helicase_dom"/>
</dbReference>
<keyword evidence="4" id="KW-0067">ATP-binding</keyword>
<dbReference type="PROSITE" id="PS51192">
    <property type="entry name" value="HELICASE_ATP_BIND_1"/>
    <property type="match status" value="1"/>
</dbReference>
<evidence type="ECO:0000256" key="3">
    <source>
        <dbReference type="ARBA" id="ARBA00022806"/>
    </source>
</evidence>
<dbReference type="GO" id="GO:0003676">
    <property type="term" value="F:nucleic acid binding"/>
    <property type="evidence" value="ECO:0007669"/>
    <property type="project" value="InterPro"/>
</dbReference>
<evidence type="ECO:0000313" key="7">
    <source>
        <dbReference type="EMBL" id="KGM19342.1"/>
    </source>
</evidence>
<dbReference type="PANTHER" id="PTHR12131:SF1">
    <property type="entry name" value="ATP-DEPENDENT RNA HELICASE SUPV3L1, MITOCHONDRIAL-RELATED"/>
    <property type="match status" value="1"/>
</dbReference>
<name>A0A0A2DNH4_9CORY</name>
<reference evidence="7 8" key="1">
    <citation type="submission" date="2014-10" db="EMBL/GenBank/DDBJ databases">
        <title>Whole Genome sequence of Corynebacterium auriscanis strain CIP 106629.</title>
        <authorList>
            <person name="Hassan S.S."/>
            <person name="Jamal S.B."/>
            <person name="Tiwari S."/>
            <person name="Oliveira L.D.C."/>
            <person name="Souza F."/>
            <person name="Mariano D.C."/>
            <person name="Almeida S."/>
            <person name="Dorella F."/>
            <person name="Pereira F."/>
            <person name="Carvalho A."/>
            <person name="Leal C.A."/>
            <person name="Soares S.D.C."/>
            <person name="Figueiredo H.C."/>
            <person name="Silva A."/>
            <person name="Azevedo V.A."/>
        </authorList>
    </citation>
    <scope>NUCLEOTIDE SEQUENCE [LARGE SCALE GENOMIC DNA]</scope>
    <source>
        <strain evidence="7 8">CIP 106629</strain>
    </source>
</reference>
<dbReference type="PANTHER" id="PTHR12131">
    <property type="entry name" value="ATP-DEPENDENT RNA AND DNA HELICASE"/>
    <property type="match status" value="1"/>
</dbReference>
<dbReference type="GO" id="GO:0016787">
    <property type="term" value="F:hydrolase activity"/>
    <property type="evidence" value="ECO:0007669"/>
    <property type="project" value="UniProtKB-KW"/>
</dbReference>
<comment type="caution">
    <text evidence="7">The sequence shown here is derived from an EMBL/GenBank/DDBJ whole genome shotgun (WGS) entry which is preliminary data.</text>
</comment>
<dbReference type="SMART" id="SM00490">
    <property type="entry name" value="HELICc"/>
    <property type="match status" value="1"/>
</dbReference>
<dbReference type="EMBL" id="JRVJ01000001">
    <property type="protein sequence ID" value="KGM19342.1"/>
    <property type="molecule type" value="Genomic_DNA"/>
</dbReference>
<dbReference type="SUPFAM" id="SSF52540">
    <property type="entry name" value="P-loop containing nucleoside triphosphate hydrolases"/>
    <property type="match status" value="1"/>
</dbReference>
<dbReference type="InterPro" id="IPR001650">
    <property type="entry name" value="Helicase_C-like"/>
</dbReference>
<evidence type="ECO:0000256" key="2">
    <source>
        <dbReference type="ARBA" id="ARBA00022801"/>
    </source>
</evidence>
<gene>
    <name evidence="7" type="ORF">MA47_00140</name>
</gene>
<dbReference type="InterPro" id="IPR012961">
    <property type="entry name" value="Ski2/MTR4_C"/>
</dbReference>
<dbReference type="Gene3D" id="1.10.3380.30">
    <property type="match status" value="1"/>
</dbReference>
<dbReference type="GeneID" id="300552740"/>
<dbReference type="CDD" id="cd18795">
    <property type="entry name" value="SF2_C_Ski2"/>
    <property type="match status" value="1"/>
</dbReference>
<dbReference type="AlphaFoldDB" id="A0A0A2DNH4"/>
<feature type="domain" description="Helicase C-terminal" evidence="6">
    <location>
        <begin position="284"/>
        <end position="459"/>
    </location>
</feature>
<proteinExistence type="predicted"/>
<dbReference type="InterPro" id="IPR027417">
    <property type="entry name" value="P-loop_NTPase"/>
</dbReference>
<dbReference type="Pfam" id="PF26090">
    <property type="entry name" value="SH3_HelY"/>
    <property type="match status" value="1"/>
</dbReference>
<dbReference type="SMART" id="SM01142">
    <property type="entry name" value="DSHCT"/>
    <property type="match status" value="1"/>
</dbReference>
<keyword evidence="1" id="KW-0547">Nucleotide-binding</keyword>
<sequence>MTSSKVPSELHPEVQRFQDRYDFPLDPFQLEASNAIAAGRGVLVAAPTGAGKTVVGEFAVFTAFHNQGTCFYTTPIKALSNQKFHDLTDQYGEDNVGLLTGDVTINGDAPIVVMTTEVLRNMIYQGSDRLRTLTHVVMDEVHFLADKSRGPVWEEAILNLDPSVILVSLSATVSNVEEFGGWLSTVRGHTDIVLTEHRPIPLSQFMMVGRQIMPLFQSEQSRQHSAAMNQGTAVNRAVVAAAAKAEESGKRRGPKRSDVALHLDAANMLPAIYFIFSRVGCDAAVKQLLADKVEFTTAAQRAEILDTIDEGVKGLTQEDLNVLGFRQWRRAVSRGFAAHHAGMLPAFRHIIEDLFERGLLKVCFATETLALGINMPARSVVLEKLIKFNGEAHVDLTPGQYTQLTGRAGRRGIDTKGNAVVLWAQGIDPHAVADLASTRTYPLDSTFRPGYNMAVNLINTKGLEESHRLLQRSFAQYQADGTIVEAAEAVERRRRQLVEAEKALRDVISDFRRKAARFEEDLDADTSTVVDYARLRRELSQEERRAKRDAGMERNKETAKLLANLTVGDVLALPTGRNPMTAVVARSDHRHHNPNPTIITEDGWVERVSAETFGNTPIHIGHMKLHKGVERAPKRLARSVAANLRRMHFDKPAKLKAKARGGSAHATELRQRVHSHPVHAWEGREEMNRAAELYIKAQRRLAFEQDEATPDRESLSSQFNRILALLEEMDYVELTRGEAGPDITDATITLEGERLARVHHESDLLIAQCLRRGIWDNLDPAELAAVTSTCVFENRKETSGDAALPTDDLEDAVKHTLRIYNELASDEQRHNLPLTRQPELSFATAVHQWTAGAPLEYCLQAAEAAGAILTPGDFVRWCRRVIDLLDQIRQTGYSAEVKSASRKAVAAMQRGVVALEI</sequence>
<dbReference type="Pfam" id="PF00270">
    <property type="entry name" value="DEAD"/>
    <property type="match status" value="1"/>
</dbReference>
<protein>
    <submittedName>
        <fullName evidence="7">DEAD/DEAH box helicase</fullName>
    </submittedName>
</protein>
<dbReference type="RefSeq" id="WP_035112740.1">
    <property type="nucleotide sequence ID" value="NZ_CP047046.1"/>
</dbReference>
<evidence type="ECO:0000259" key="5">
    <source>
        <dbReference type="PROSITE" id="PS51192"/>
    </source>
</evidence>
<feature type="domain" description="Helicase ATP-binding" evidence="5">
    <location>
        <begin position="33"/>
        <end position="191"/>
    </location>
</feature>